<dbReference type="PANTHER" id="PTHR33588">
    <property type="entry name" value="CILIA- AND FLAGELLA-ASSOCIATED PROTEIN 299"/>
    <property type="match status" value="1"/>
</dbReference>
<proteinExistence type="predicted"/>
<dbReference type="AlphaFoldDB" id="B4MU09"/>
<dbReference type="PhylomeDB" id="B4MU09"/>
<keyword evidence="6" id="KW-0539">Nucleus</keyword>
<dbReference type="HOGENOM" id="CLU_070912_1_0_1"/>
<keyword evidence="5" id="KW-0963">Cytoplasm</keyword>
<keyword evidence="8" id="KW-1185">Reference proteome</keyword>
<dbReference type="PANTHER" id="PTHR33588:SF1">
    <property type="entry name" value="CILIA- AND FLAGELLA-ASSOCIATED PROTEIN 299"/>
    <property type="match status" value="1"/>
</dbReference>
<dbReference type="InterPro" id="IPR027887">
    <property type="entry name" value="DUF4464"/>
</dbReference>
<evidence type="ECO:0000313" key="8">
    <source>
        <dbReference type="Proteomes" id="UP000007798"/>
    </source>
</evidence>
<dbReference type="EMBL" id="CH963852">
    <property type="protein sequence ID" value="EDW75598.1"/>
    <property type="molecule type" value="Genomic_DNA"/>
</dbReference>
<name>B4MU09_DROWI</name>
<dbReference type="OMA" id="VIFFDHI"/>
<protein>
    <recommendedName>
        <fullName evidence="4">Cilia- and flagella-associated protein 299</fullName>
    </recommendedName>
</protein>
<dbReference type="Proteomes" id="UP000007798">
    <property type="component" value="Unassembled WGS sequence"/>
</dbReference>
<gene>
    <name evidence="7" type="primary">Dwil\GK23733</name>
    <name evidence="7" type="ORF">Dwil_GK23733</name>
</gene>
<dbReference type="GO" id="GO:0005737">
    <property type="term" value="C:cytoplasm"/>
    <property type="evidence" value="ECO:0007669"/>
    <property type="project" value="UniProtKB-SubCell"/>
</dbReference>
<accession>B4MU09</accession>
<evidence type="ECO:0000313" key="7">
    <source>
        <dbReference type="EMBL" id="EDW75598.1"/>
    </source>
</evidence>
<comment type="function">
    <text evidence="1">May be involved in spermatogenesis.</text>
</comment>
<dbReference type="InParanoid" id="B4MU09"/>
<dbReference type="eggNOG" id="ENOG502QSP8">
    <property type="taxonomic scope" value="Eukaryota"/>
</dbReference>
<evidence type="ECO:0000256" key="1">
    <source>
        <dbReference type="ARBA" id="ARBA00003056"/>
    </source>
</evidence>
<dbReference type="KEGG" id="dwi:6641672"/>
<sequence length="236" mass="27622">MDLLPFNSYEEYIDHFITIKDVRYLRNIKVQRKLIKNACGKSCVGNLLSRKEFVSRREKALDMLQPPGLTDSQLFGDHLNSNDQVLKQLARREKILMQKRISTVIFLIMRSSRGLEISSFIDLEQSFREAHFHSSHPNYIDWRGIFEGKVKLMPRKHDLSHFDWHKNSTIFNNSDNFLIISEGAHSLLLMHCGDHKMICVNAGCDCPYSRNATRSMFYSNTYGNVIFFDHSIRRMN</sequence>
<dbReference type="GO" id="GO:0005634">
    <property type="term" value="C:nucleus"/>
    <property type="evidence" value="ECO:0007669"/>
    <property type="project" value="UniProtKB-SubCell"/>
</dbReference>
<evidence type="ECO:0000256" key="4">
    <source>
        <dbReference type="ARBA" id="ARBA00021436"/>
    </source>
</evidence>
<evidence type="ECO:0000256" key="6">
    <source>
        <dbReference type="ARBA" id="ARBA00023242"/>
    </source>
</evidence>
<reference evidence="7 8" key="1">
    <citation type="journal article" date="2007" name="Nature">
        <title>Evolution of genes and genomes on the Drosophila phylogeny.</title>
        <authorList>
            <consortium name="Drosophila 12 Genomes Consortium"/>
            <person name="Clark A.G."/>
            <person name="Eisen M.B."/>
            <person name="Smith D.R."/>
            <person name="Bergman C.M."/>
            <person name="Oliver B."/>
            <person name="Markow T.A."/>
            <person name="Kaufman T.C."/>
            <person name="Kellis M."/>
            <person name="Gelbart W."/>
            <person name="Iyer V.N."/>
            <person name="Pollard D.A."/>
            <person name="Sackton T.B."/>
            <person name="Larracuente A.M."/>
            <person name="Singh N.D."/>
            <person name="Abad J.P."/>
            <person name="Abt D.N."/>
            <person name="Adryan B."/>
            <person name="Aguade M."/>
            <person name="Akashi H."/>
            <person name="Anderson W.W."/>
            <person name="Aquadro C.F."/>
            <person name="Ardell D.H."/>
            <person name="Arguello R."/>
            <person name="Artieri C.G."/>
            <person name="Barbash D.A."/>
            <person name="Barker D."/>
            <person name="Barsanti P."/>
            <person name="Batterham P."/>
            <person name="Batzoglou S."/>
            <person name="Begun D."/>
            <person name="Bhutkar A."/>
            <person name="Blanco E."/>
            <person name="Bosak S.A."/>
            <person name="Bradley R.K."/>
            <person name="Brand A.D."/>
            <person name="Brent M.R."/>
            <person name="Brooks A.N."/>
            <person name="Brown R.H."/>
            <person name="Butlin R.K."/>
            <person name="Caggese C."/>
            <person name="Calvi B.R."/>
            <person name="Bernardo de Carvalho A."/>
            <person name="Caspi A."/>
            <person name="Castrezana S."/>
            <person name="Celniker S.E."/>
            <person name="Chang J.L."/>
            <person name="Chapple C."/>
            <person name="Chatterji S."/>
            <person name="Chinwalla A."/>
            <person name="Civetta A."/>
            <person name="Clifton S.W."/>
            <person name="Comeron J.M."/>
            <person name="Costello J.C."/>
            <person name="Coyne J.A."/>
            <person name="Daub J."/>
            <person name="David R.G."/>
            <person name="Delcher A.L."/>
            <person name="Delehaunty K."/>
            <person name="Do C.B."/>
            <person name="Ebling H."/>
            <person name="Edwards K."/>
            <person name="Eickbush T."/>
            <person name="Evans J.D."/>
            <person name="Filipski A."/>
            <person name="Findeiss S."/>
            <person name="Freyhult E."/>
            <person name="Fulton L."/>
            <person name="Fulton R."/>
            <person name="Garcia A.C."/>
            <person name="Gardiner A."/>
            <person name="Garfield D.A."/>
            <person name="Garvin B.E."/>
            <person name="Gibson G."/>
            <person name="Gilbert D."/>
            <person name="Gnerre S."/>
            <person name="Godfrey J."/>
            <person name="Good R."/>
            <person name="Gotea V."/>
            <person name="Gravely B."/>
            <person name="Greenberg A.J."/>
            <person name="Griffiths-Jones S."/>
            <person name="Gross S."/>
            <person name="Guigo R."/>
            <person name="Gustafson E.A."/>
            <person name="Haerty W."/>
            <person name="Hahn M.W."/>
            <person name="Halligan D.L."/>
            <person name="Halpern A.L."/>
            <person name="Halter G.M."/>
            <person name="Han M.V."/>
            <person name="Heger A."/>
            <person name="Hillier L."/>
            <person name="Hinrichs A.S."/>
            <person name="Holmes I."/>
            <person name="Hoskins R.A."/>
            <person name="Hubisz M.J."/>
            <person name="Hultmark D."/>
            <person name="Huntley M.A."/>
            <person name="Jaffe D.B."/>
            <person name="Jagadeeshan S."/>
            <person name="Jeck W.R."/>
            <person name="Johnson J."/>
            <person name="Jones C.D."/>
            <person name="Jordan W.C."/>
            <person name="Karpen G.H."/>
            <person name="Kataoka E."/>
            <person name="Keightley P.D."/>
            <person name="Kheradpour P."/>
            <person name="Kirkness E.F."/>
            <person name="Koerich L.B."/>
            <person name="Kristiansen K."/>
            <person name="Kudrna D."/>
            <person name="Kulathinal R.J."/>
            <person name="Kumar S."/>
            <person name="Kwok R."/>
            <person name="Lander E."/>
            <person name="Langley C.H."/>
            <person name="Lapoint R."/>
            <person name="Lazzaro B.P."/>
            <person name="Lee S.J."/>
            <person name="Levesque L."/>
            <person name="Li R."/>
            <person name="Lin C.F."/>
            <person name="Lin M.F."/>
            <person name="Lindblad-Toh K."/>
            <person name="Llopart A."/>
            <person name="Long M."/>
            <person name="Low L."/>
            <person name="Lozovsky E."/>
            <person name="Lu J."/>
            <person name="Luo M."/>
            <person name="Machado C.A."/>
            <person name="Makalowski W."/>
            <person name="Marzo M."/>
            <person name="Matsuda M."/>
            <person name="Matzkin L."/>
            <person name="McAllister B."/>
            <person name="McBride C.S."/>
            <person name="McKernan B."/>
            <person name="McKernan K."/>
            <person name="Mendez-Lago M."/>
            <person name="Minx P."/>
            <person name="Mollenhauer M.U."/>
            <person name="Montooth K."/>
            <person name="Mount S.M."/>
            <person name="Mu X."/>
            <person name="Myers E."/>
            <person name="Negre B."/>
            <person name="Newfeld S."/>
            <person name="Nielsen R."/>
            <person name="Noor M.A."/>
            <person name="O'Grady P."/>
            <person name="Pachter L."/>
            <person name="Papaceit M."/>
            <person name="Parisi M.J."/>
            <person name="Parisi M."/>
            <person name="Parts L."/>
            <person name="Pedersen J.S."/>
            <person name="Pesole G."/>
            <person name="Phillippy A.M."/>
            <person name="Ponting C.P."/>
            <person name="Pop M."/>
            <person name="Porcelli D."/>
            <person name="Powell J.R."/>
            <person name="Prohaska S."/>
            <person name="Pruitt K."/>
            <person name="Puig M."/>
            <person name="Quesneville H."/>
            <person name="Ram K.R."/>
            <person name="Rand D."/>
            <person name="Rasmussen M.D."/>
            <person name="Reed L.K."/>
            <person name="Reenan R."/>
            <person name="Reily A."/>
            <person name="Remington K.A."/>
            <person name="Rieger T.T."/>
            <person name="Ritchie M.G."/>
            <person name="Robin C."/>
            <person name="Rogers Y.H."/>
            <person name="Rohde C."/>
            <person name="Rozas J."/>
            <person name="Rubenfield M.J."/>
            <person name="Ruiz A."/>
            <person name="Russo S."/>
            <person name="Salzberg S.L."/>
            <person name="Sanchez-Gracia A."/>
            <person name="Saranga D.J."/>
            <person name="Sato H."/>
            <person name="Schaeffer S.W."/>
            <person name="Schatz M.C."/>
            <person name="Schlenke T."/>
            <person name="Schwartz R."/>
            <person name="Segarra C."/>
            <person name="Singh R.S."/>
            <person name="Sirot L."/>
            <person name="Sirota M."/>
            <person name="Sisneros N.B."/>
            <person name="Smith C.D."/>
            <person name="Smith T.F."/>
            <person name="Spieth J."/>
            <person name="Stage D.E."/>
            <person name="Stark A."/>
            <person name="Stephan W."/>
            <person name="Strausberg R.L."/>
            <person name="Strempel S."/>
            <person name="Sturgill D."/>
            <person name="Sutton G."/>
            <person name="Sutton G.G."/>
            <person name="Tao W."/>
            <person name="Teichmann S."/>
            <person name="Tobari Y.N."/>
            <person name="Tomimura Y."/>
            <person name="Tsolas J.M."/>
            <person name="Valente V.L."/>
            <person name="Venter E."/>
            <person name="Venter J.C."/>
            <person name="Vicario S."/>
            <person name="Vieira F.G."/>
            <person name="Vilella A.J."/>
            <person name="Villasante A."/>
            <person name="Walenz B."/>
            <person name="Wang J."/>
            <person name="Wasserman M."/>
            <person name="Watts T."/>
            <person name="Wilson D."/>
            <person name="Wilson R.K."/>
            <person name="Wing R.A."/>
            <person name="Wolfner M.F."/>
            <person name="Wong A."/>
            <person name="Wong G.K."/>
            <person name="Wu C.I."/>
            <person name="Wu G."/>
            <person name="Yamamoto D."/>
            <person name="Yang H.P."/>
            <person name="Yang S.P."/>
            <person name="Yorke J.A."/>
            <person name="Yoshida K."/>
            <person name="Zdobnov E."/>
            <person name="Zhang P."/>
            <person name="Zhang Y."/>
            <person name="Zimin A.V."/>
            <person name="Baldwin J."/>
            <person name="Abdouelleil A."/>
            <person name="Abdulkadir J."/>
            <person name="Abebe A."/>
            <person name="Abera B."/>
            <person name="Abreu J."/>
            <person name="Acer S.C."/>
            <person name="Aftuck L."/>
            <person name="Alexander A."/>
            <person name="An P."/>
            <person name="Anderson E."/>
            <person name="Anderson S."/>
            <person name="Arachi H."/>
            <person name="Azer M."/>
            <person name="Bachantsang P."/>
            <person name="Barry A."/>
            <person name="Bayul T."/>
            <person name="Berlin A."/>
            <person name="Bessette D."/>
            <person name="Bloom T."/>
            <person name="Blye J."/>
            <person name="Boguslavskiy L."/>
            <person name="Bonnet C."/>
            <person name="Boukhgalter B."/>
            <person name="Bourzgui I."/>
            <person name="Brown A."/>
            <person name="Cahill P."/>
            <person name="Channer S."/>
            <person name="Cheshatsang Y."/>
            <person name="Chuda L."/>
            <person name="Citroen M."/>
            <person name="Collymore A."/>
            <person name="Cooke P."/>
            <person name="Costello M."/>
            <person name="D'Aco K."/>
            <person name="Daza R."/>
            <person name="De Haan G."/>
            <person name="DeGray S."/>
            <person name="DeMaso C."/>
            <person name="Dhargay N."/>
            <person name="Dooley K."/>
            <person name="Dooley E."/>
            <person name="Doricent M."/>
            <person name="Dorje P."/>
            <person name="Dorjee K."/>
            <person name="Dupes A."/>
            <person name="Elong R."/>
            <person name="Falk J."/>
            <person name="Farina A."/>
            <person name="Faro S."/>
            <person name="Ferguson D."/>
            <person name="Fisher S."/>
            <person name="Foley C.D."/>
            <person name="Franke A."/>
            <person name="Friedrich D."/>
            <person name="Gadbois L."/>
            <person name="Gearin G."/>
            <person name="Gearin C.R."/>
            <person name="Giannoukos G."/>
            <person name="Goode T."/>
            <person name="Graham J."/>
            <person name="Grandbois E."/>
            <person name="Grewal S."/>
            <person name="Gyaltsen K."/>
            <person name="Hafez N."/>
            <person name="Hagos B."/>
            <person name="Hall J."/>
            <person name="Henson C."/>
            <person name="Hollinger A."/>
            <person name="Honan T."/>
            <person name="Huard M.D."/>
            <person name="Hughes L."/>
            <person name="Hurhula B."/>
            <person name="Husby M.E."/>
            <person name="Kamat A."/>
            <person name="Kanga B."/>
            <person name="Kashin S."/>
            <person name="Khazanovich D."/>
            <person name="Kisner P."/>
            <person name="Lance K."/>
            <person name="Lara M."/>
            <person name="Lee W."/>
            <person name="Lennon N."/>
            <person name="Letendre F."/>
            <person name="LeVine R."/>
            <person name="Lipovsky A."/>
            <person name="Liu X."/>
            <person name="Liu J."/>
            <person name="Liu S."/>
            <person name="Lokyitsang T."/>
            <person name="Lokyitsang Y."/>
            <person name="Lubonja R."/>
            <person name="Lui A."/>
            <person name="MacDonald P."/>
            <person name="Magnisalis V."/>
            <person name="Maru K."/>
            <person name="Matthews C."/>
            <person name="McCusker W."/>
            <person name="McDonough S."/>
            <person name="Mehta T."/>
            <person name="Meldrim J."/>
            <person name="Meneus L."/>
            <person name="Mihai O."/>
            <person name="Mihalev A."/>
            <person name="Mihova T."/>
            <person name="Mittelman R."/>
            <person name="Mlenga V."/>
            <person name="Montmayeur A."/>
            <person name="Mulrain L."/>
            <person name="Navidi A."/>
            <person name="Naylor J."/>
            <person name="Negash T."/>
            <person name="Nguyen T."/>
            <person name="Nguyen N."/>
            <person name="Nicol R."/>
            <person name="Norbu C."/>
            <person name="Norbu N."/>
            <person name="Novod N."/>
            <person name="O'Neill B."/>
            <person name="Osman S."/>
            <person name="Markiewicz E."/>
            <person name="Oyono O.L."/>
            <person name="Patti C."/>
            <person name="Phunkhang P."/>
            <person name="Pierre F."/>
            <person name="Priest M."/>
            <person name="Raghuraman S."/>
            <person name="Rege F."/>
            <person name="Reyes R."/>
            <person name="Rise C."/>
            <person name="Rogov P."/>
            <person name="Ross K."/>
            <person name="Ryan E."/>
            <person name="Settipalli S."/>
            <person name="Shea T."/>
            <person name="Sherpa N."/>
            <person name="Shi L."/>
            <person name="Shih D."/>
            <person name="Sparrow T."/>
            <person name="Spaulding J."/>
            <person name="Stalker J."/>
            <person name="Stange-Thomann N."/>
            <person name="Stavropoulos S."/>
            <person name="Stone C."/>
            <person name="Strader C."/>
            <person name="Tesfaye S."/>
            <person name="Thomson T."/>
            <person name="Thoulutsang Y."/>
            <person name="Thoulutsang D."/>
            <person name="Topham K."/>
            <person name="Topping I."/>
            <person name="Tsamla T."/>
            <person name="Vassiliev H."/>
            <person name="Vo A."/>
            <person name="Wangchuk T."/>
            <person name="Wangdi T."/>
            <person name="Weiand M."/>
            <person name="Wilkinson J."/>
            <person name="Wilson A."/>
            <person name="Yadav S."/>
            <person name="Young G."/>
            <person name="Yu Q."/>
            <person name="Zembek L."/>
            <person name="Zhong D."/>
            <person name="Zimmer A."/>
            <person name="Zwirko Z."/>
            <person name="Jaffe D.B."/>
            <person name="Alvarez P."/>
            <person name="Brockman W."/>
            <person name="Butler J."/>
            <person name="Chin C."/>
            <person name="Gnerre S."/>
            <person name="Grabherr M."/>
            <person name="Kleber M."/>
            <person name="Mauceli E."/>
            <person name="MacCallum I."/>
        </authorList>
    </citation>
    <scope>NUCLEOTIDE SEQUENCE [LARGE SCALE GENOMIC DNA]</scope>
    <source>
        <strain evidence="8">Tucson 14030-0811.24</strain>
    </source>
</reference>
<dbReference type="OrthoDB" id="2136125at2759"/>
<dbReference type="Pfam" id="PF14713">
    <property type="entry name" value="DUF4464"/>
    <property type="match status" value="1"/>
</dbReference>
<evidence type="ECO:0000256" key="2">
    <source>
        <dbReference type="ARBA" id="ARBA00004123"/>
    </source>
</evidence>
<evidence type="ECO:0000256" key="5">
    <source>
        <dbReference type="ARBA" id="ARBA00022490"/>
    </source>
</evidence>
<evidence type="ECO:0000256" key="3">
    <source>
        <dbReference type="ARBA" id="ARBA00004496"/>
    </source>
</evidence>
<organism evidence="7 8">
    <name type="scientific">Drosophila willistoni</name>
    <name type="common">Fruit fly</name>
    <dbReference type="NCBI Taxonomy" id="7260"/>
    <lineage>
        <taxon>Eukaryota</taxon>
        <taxon>Metazoa</taxon>
        <taxon>Ecdysozoa</taxon>
        <taxon>Arthropoda</taxon>
        <taxon>Hexapoda</taxon>
        <taxon>Insecta</taxon>
        <taxon>Pterygota</taxon>
        <taxon>Neoptera</taxon>
        <taxon>Endopterygota</taxon>
        <taxon>Diptera</taxon>
        <taxon>Brachycera</taxon>
        <taxon>Muscomorpha</taxon>
        <taxon>Ephydroidea</taxon>
        <taxon>Drosophilidae</taxon>
        <taxon>Drosophila</taxon>
        <taxon>Sophophora</taxon>
    </lineage>
</organism>
<comment type="subcellular location">
    <subcellularLocation>
        <location evidence="3">Cytoplasm</location>
    </subcellularLocation>
    <subcellularLocation>
        <location evidence="2">Nucleus</location>
    </subcellularLocation>
</comment>